<reference evidence="15" key="1">
    <citation type="submission" date="2018-04" db="EMBL/GenBank/DDBJ databases">
        <authorList>
            <person name="Go L.Y."/>
            <person name="Mitchell J.A."/>
        </authorList>
    </citation>
    <scope>NUCLEOTIDE SEQUENCE</scope>
    <source>
        <tissue evidence="15">Whole organism</tissue>
    </source>
</reference>
<dbReference type="OMA" id="DAQKWYA"/>
<dbReference type="GO" id="GO:0005615">
    <property type="term" value="C:extracellular space"/>
    <property type="evidence" value="ECO:0007669"/>
    <property type="project" value="UniProtKB-ARBA"/>
</dbReference>
<accession>A0A336LVJ0</accession>
<name>A0A336LVJ0_CULSO</name>
<dbReference type="InterPro" id="IPR006179">
    <property type="entry name" value="5_nucleotidase/apyrase"/>
</dbReference>
<evidence type="ECO:0000256" key="10">
    <source>
        <dbReference type="ARBA" id="ARBA00022801"/>
    </source>
</evidence>
<dbReference type="EMBL" id="UFQT01000158">
    <property type="protein sequence ID" value="SSX21031.1"/>
    <property type="molecule type" value="Genomic_DNA"/>
</dbReference>
<dbReference type="Gene3D" id="3.60.21.10">
    <property type="match status" value="2"/>
</dbReference>
<keyword evidence="10" id="KW-0378">Hydrolase</keyword>
<comment type="similarity">
    <text evidence="2">Belongs to the 5'-nucleotidase family.</text>
</comment>
<keyword evidence="11" id="KW-0325">Glycoprotein</keyword>
<evidence type="ECO:0000256" key="2">
    <source>
        <dbReference type="ARBA" id="ARBA00006654"/>
    </source>
</evidence>
<dbReference type="SUPFAM" id="SSF55816">
    <property type="entry name" value="5'-nucleotidase (syn. UDP-sugar hydrolase), C-terminal domain"/>
    <property type="match status" value="2"/>
</dbReference>
<dbReference type="PROSITE" id="PS00785">
    <property type="entry name" value="5_NUCLEOTIDASE_1"/>
    <property type="match status" value="1"/>
</dbReference>
<evidence type="ECO:0000256" key="8">
    <source>
        <dbReference type="ARBA" id="ARBA00022729"/>
    </source>
</evidence>
<dbReference type="PANTHER" id="PTHR11575">
    <property type="entry name" value="5'-NUCLEOTIDASE-RELATED"/>
    <property type="match status" value="1"/>
</dbReference>
<dbReference type="InterPro" id="IPR036907">
    <property type="entry name" value="5'-Nucleotdase_C_sf"/>
</dbReference>
<evidence type="ECO:0000256" key="6">
    <source>
        <dbReference type="ARBA" id="ARBA00022656"/>
    </source>
</evidence>
<dbReference type="PANTHER" id="PTHR11575:SF32">
    <property type="entry name" value="APYRASE-LIKE PROTEIN"/>
    <property type="match status" value="1"/>
</dbReference>
<dbReference type="EC" id="3.6.1.5" evidence="3"/>
<dbReference type="GO" id="GO:0008253">
    <property type="term" value="F:5'-nucleotidase activity"/>
    <property type="evidence" value="ECO:0007669"/>
    <property type="project" value="TreeGrafter"/>
</dbReference>
<feature type="domain" description="Calcineurin-like phosphoesterase" evidence="13">
    <location>
        <begin position="526"/>
        <end position="720"/>
    </location>
</feature>
<evidence type="ECO:0000256" key="4">
    <source>
        <dbReference type="ARBA" id="ARBA00022442"/>
    </source>
</evidence>
<dbReference type="GO" id="GO:0006196">
    <property type="term" value="P:AMP catabolic process"/>
    <property type="evidence" value="ECO:0007669"/>
    <property type="project" value="TreeGrafter"/>
</dbReference>
<dbReference type="VEuPathDB" id="VectorBase:CSON003271"/>
<dbReference type="Pfam" id="PF02872">
    <property type="entry name" value="5_nucleotid_C"/>
    <property type="match status" value="2"/>
</dbReference>
<evidence type="ECO:0000313" key="15">
    <source>
        <dbReference type="EMBL" id="SSX00651.1"/>
    </source>
</evidence>
<evidence type="ECO:0000256" key="12">
    <source>
        <dbReference type="ARBA" id="ARBA00023240"/>
    </source>
</evidence>
<feature type="domain" description="Calcineurin-like phosphoesterase" evidence="13">
    <location>
        <begin position="36"/>
        <end position="252"/>
    </location>
</feature>
<evidence type="ECO:0000256" key="5">
    <source>
        <dbReference type="ARBA" id="ARBA00022525"/>
    </source>
</evidence>
<feature type="domain" description="5'-Nucleotidase C-terminal" evidence="14">
    <location>
        <begin position="814"/>
        <end position="982"/>
    </location>
</feature>
<keyword evidence="8" id="KW-0732">Signal</keyword>
<proteinExistence type="inferred from homology"/>
<dbReference type="InterPro" id="IPR006146">
    <property type="entry name" value="5'-Nucleotdase_CS"/>
</dbReference>
<evidence type="ECO:0000256" key="3">
    <source>
        <dbReference type="ARBA" id="ARBA00012148"/>
    </source>
</evidence>
<dbReference type="EMBL" id="UFQS01000158">
    <property type="protein sequence ID" value="SSX00651.1"/>
    <property type="molecule type" value="Genomic_DNA"/>
</dbReference>
<keyword evidence="12" id="KW-1199">Hemostasis impairing toxin</keyword>
<evidence type="ECO:0000256" key="11">
    <source>
        <dbReference type="ARBA" id="ARBA00023180"/>
    </source>
</evidence>
<dbReference type="Pfam" id="PF00149">
    <property type="entry name" value="Metallophos"/>
    <property type="match status" value="2"/>
</dbReference>
<dbReference type="GO" id="GO:0000166">
    <property type="term" value="F:nucleotide binding"/>
    <property type="evidence" value="ECO:0007669"/>
    <property type="project" value="UniProtKB-KW"/>
</dbReference>
<dbReference type="SUPFAM" id="SSF56300">
    <property type="entry name" value="Metallo-dependent phosphatases"/>
    <property type="match status" value="2"/>
</dbReference>
<dbReference type="FunFam" id="3.60.21.10:FF:000020">
    <property type="entry name" value="NT5E isoform 4"/>
    <property type="match status" value="2"/>
</dbReference>
<keyword evidence="6" id="KW-0800">Toxin</keyword>
<dbReference type="AlphaFoldDB" id="A0A336LVJ0"/>
<dbReference type="GO" id="GO:0090729">
    <property type="term" value="F:toxin activity"/>
    <property type="evidence" value="ECO:0007669"/>
    <property type="project" value="UniProtKB-KW"/>
</dbReference>
<keyword evidence="5" id="KW-0964">Secreted</keyword>
<organism evidence="16">
    <name type="scientific">Culicoides sonorensis</name>
    <name type="common">Biting midge</name>
    <dbReference type="NCBI Taxonomy" id="179676"/>
    <lineage>
        <taxon>Eukaryota</taxon>
        <taxon>Metazoa</taxon>
        <taxon>Ecdysozoa</taxon>
        <taxon>Arthropoda</taxon>
        <taxon>Hexapoda</taxon>
        <taxon>Insecta</taxon>
        <taxon>Pterygota</taxon>
        <taxon>Neoptera</taxon>
        <taxon>Endopterygota</taxon>
        <taxon>Diptera</taxon>
        <taxon>Nematocera</taxon>
        <taxon>Chironomoidea</taxon>
        <taxon>Ceratopogonidae</taxon>
        <taxon>Ceratopogoninae</taxon>
        <taxon>Culicoides</taxon>
        <taxon>Monoculicoides</taxon>
    </lineage>
</organism>
<evidence type="ECO:0000256" key="1">
    <source>
        <dbReference type="ARBA" id="ARBA00004613"/>
    </source>
</evidence>
<keyword evidence="9" id="KW-0547">Nucleotide-binding</keyword>
<reference evidence="16" key="2">
    <citation type="submission" date="2018-07" db="EMBL/GenBank/DDBJ databases">
        <authorList>
            <person name="Quirk P.G."/>
            <person name="Krulwich T.A."/>
        </authorList>
    </citation>
    <scope>NUCLEOTIDE SEQUENCE</scope>
</reference>
<comment type="subcellular location">
    <subcellularLocation>
        <location evidence="1">Secreted</location>
    </subcellularLocation>
</comment>
<sequence length="1019" mass="114093">MKYLTILINVLSLNFFDCGIISKDSKSDDDLFPLAIIHINDFHARFEETNTASNPCKAGETCIGGYARTVTVVKQLKEKLKDKNPLYLNAGDNFQGSLWYSFKRWNVTSHFLNLLKADVMTIGNHEFDHGIAGVVPFLKDILSPMVVANIDSSDEPSFQGHYNHSLVIDKNGTKIGIIGVVLKSFDELSNYKTEKLKFLDEVETVKIEAQNLNSQGVKIIIVLSHSGIEMDRKIAKEGGPFIDLIVGSHSHSFLYTGPPPGEDIPADVYPVIEEQPDGRKVCIVQASAFTKYVGELTAWFDQAGNIVRTEGNPIYLSNDIIPDPKIVEELKPWKAEIDEIANKVHGETRVFLDSSLCYTSECPLGNLITDSFLVKDVVSIAVINAAGVRNSINVGNIKFSDLFEVLPYENDLIIFDLQGDKLLLALEHGVSRNGPSQSNLLQVSGLRVIIDMEKPIGERIIRVFTLNRENSTYEALDMSRYYRIVTQSYLANGGSGFIWFKDFGINRRFEEINSKGTECKESEKCIGGYARLVHMVKELKEKYKNDHPLYLNAADNFQGTPWYTMFRWNVTKHFLNLLPADVITLGNHEFDHGIDGLVPFIRSINSKIVVGNIDKEGMNFLQAQSSKDKIRGRTIIEKDGIKVGIIGVIIKTVNDLSSTGGNLTFLDEIMTVKRHSRLLAKENVNIIIVLSHCGIEIDKEIALKAGPLIDVIVGGHSHTYFYNGTDPNNPPDTPKDTYPVVIQQENGHKVLIVQAGAHAKYVGVIKLEFDSNGEVQSWDGNPIFLGNHVQKDSTIEKELRPWKVAVDAIGNEIIGETNVLIDISQCKMMECNAANFVADVMTKSFQNITGHENVRLALMNAGGVRASIEPGSIKYNHIITMLPFGSYLDLIKVPGKTLREAFEHAVDLPNNGPNTIFRNLMHVSGFRVEYDMKKPVKNRVQKILVLENNRKSYTELKDEEYYEVVVTSFIYKGGDGYGMFKRDQIEHVVGPIDIDAVLSYIRQKKVISPKLEKRIVLKY</sequence>
<protein>
    <recommendedName>
        <fullName evidence="3">apyrase</fullName>
        <ecNumber evidence="3">3.6.1.5</ecNumber>
    </recommendedName>
</protein>
<evidence type="ECO:0000256" key="9">
    <source>
        <dbReference type="ARBA" id="ARBA00022741"/>
    </source>
</evidence>
<dbReference type="InterPro" id="IPR029052">
    <property type="entry name" value="Metallo-depent_PP-like"/>
</dbReference>
<gene>
    <name evidence="16" type="primary">CSON003271</name>
</gene>
<keyword evidence="7" id="KW-0479">Metal-binding</keyword>
<dbReference type="GO" id="GO:0004050">
    <property type="term" value="F:apyrase activity"/>
    <property type="evidence" value="ECO:0007669"/>
    <property type="project" value="UniProtKB-EC"/>
</dbReference>
<dbReference type="InterPro" id="IPR008334">
    <property type="entry name" value="5'-Nucleotdase_C"/>
</dbReference>
<dbReference type="GO" id="GO:0005886">
    <property type="term" value="C:plasma membrane"/>
    <property type="evidence" value="ECO:0007669"/>
    <property type="project" value="TreeGrafter"/>
</dbReference>
<dbReference type="FunFam" id="3.90.780.10:FF:000004">
    <property type="entry name" value="UDP-sugar hydrolase, putative"/>
    <property type="match status" value="1"/>
</dbReference>
<evidence type="ECO:0000259" key="13">
    <source>
        <dbReference type="Pfam" id="PF00149"/>
    </source>
</evidence>
<evidence type="ECO:0000259" key="14">
    <source>
        <dbReference type="Pfam" id="PF02872"/>
    </source>
</evidence>
<dbReference type="PRINTS" id="PR01607">
    <property type="entry name" value="APYRASEFAMLY"/>
</dbReference>
<dbReference type="InterPro" id="IPR004843">
    <property type="entry name" value="Calcineurin-like_PHP"/>
</dbReference>
<feature type="domain" description="5'-Nucleotidase C-terminal" evidence="14">
    <location>
        <begin position="346"/>
        <end position="502"/>
    </location>
</feature>
<keyword evidence="4" id="KW-1201">Platelet aggregation inhibiting toxin</keyword>
<evidence type="ECO:0000313" key="16">
    <source>
        <dbReference type="EMBL" id="SSX21031.1"/>
    </source>
</evidence>
<dbReference type="CDD" id="cd07409">
    <property type="entry name" value="MPP_CD73_N"/>
    <property type="match status" value="2"/>
</dbReference>
<evidence type="ECO:0000256" key="7">
    <source>
        <dbReference type="ARBA" id="ARBA00022723"/>
    </source>
</evidence>
<dbReference type="GO" id="GO:0046872">
    <property type="term" value="F:metal ion binding"/>
    <property type="evidence" value="ECO:0007669"/>
    <property type="project" value="UniProtKB-KW"/>
</dbReference>
<dbReference type="Gene3D" id="3.90.780.10">
    <property type="entry name" value="5'-Nucleotidase, C-terminal domain"/>
    <property type="match status" value="2"/>
</dbReference>